<name>A0A2X4WX92_9NOCA</name>
<keyword evidence="2" id="KW-1185">Reference proteome</keyword>
<evidence type="ECO:0000313" key="2">
    <source>
        <dbReference type="Proteomes" id="UP000249091"/>
    </source>
</evidence>
<dbReference type="RefSeq" id="WP_072698217.1">
    <property type="nucleotide sequence ID" value="NZ_JAFBBL010000001.1"/>
</dbReference>
<dbReference type="KEGG" id="rcr:NCTC10994_00485"/>
<gene>
    <name evidence="1" type="ORF">NCTC10994_00485</name>
</gene>
<dbReference type="EMBL" id="LS483468">
    <property type="protein sequence ID" value="SQI28734.1"/>
    <property type="molecule type" value="Genomic_DNA"/>
</dbReference>
<accession>A0A2X4WX92</accession>
<evidence type="ECO:0000313" key="1">
    <source>
        <dbReference type="EMBL" id="SQI28734.1"/>
    </source>
</evidence>
<protein>
    <submittedName>
        <fullName evidence="1">Uncharacterized protein</fullName>
    </submittedName>
</protein>
<sequence>MPDPGTGSGAATWDEMAERLLGSLAGRPTGFVLEIGPRDYVPVDDEPGDVVCAQIHVLADGVLMVRRSRRELARLMLVDHSPAGLALDLWHFDDHFDDCTDGYLFSRDVRLVVDTCVTWFRDAENMSSADELGCSFRFPDELPRTDTTMP</sequence>
<dbReference type="STRING" id="1219011.GCA_001895045_00205"/>
<reference evidence="1 2" key="1">
    <citation type="submission" date="2018-06" db="EMBL/GenBank/DDBJ databases">
        <authorList>
            <consortium name="Pathogen Informatics"/>
            <person name="Doyle S."/>
        </authorList>
    </citation>
    <scope>NUCLEOTIDE SEQUENCE [LARGE SCALE GENOMIC DNA]</scope>
    <source>
        <strain evidence="1 2">NCTC10994</strain>
    </source>
</reference>
<proteinExistence type="predicted"/>
<organism evidence="1 2">
    <name type="scientific">Rhodococcus coprophilus</name>
    <dbReference type="NCBI Taxonomy" id="38310"/>
    <lineage>
        <taxon>Bacteria</taxon>
        <taxon>Bacillati</taxon>
        <taxon>Actinomycetota</taxon>
        <taxon>Actinomycetes</taxon>
        <taxon>Mycobacteriales</taxon>
        <taxon>Nocardiaceae</taxon>
        <taxon>Rhodococcus</taxon>
    </lineage>
</organism>
<dbReference type="AlphaFoldDB" id="A0A2X4WX92"/>
<dbReference type="Proteomes" id="UP000249091">
    <property type="component" value="Chromosome 1"/>
</dbReference>